<keyword evidence="7 10" id="KW-0249">Electron transport</keyword>
<dbReference type="Proteomes" id="UP001566132">
    <property type="component" value="Unassembled WGS sequence"/>
</dbReference>
<keyword evidence="4 10" id="KW-0679">Respiratory chain</keyword>
<dbReference type="EMBL" id="JBDJPC010000001">
    <property type="protein sequence ID" value="KAL1516768.1"/>
    <property type="molecule type" value="Genomic_DNA"/>
</dbReference>
<organism evidence="11 12">
    <name type="scientific">Hypothenemus hampei</name>
    <name type="common">Coffee berry borer</name>
    <dbReference type="NCBI Taxonomy" id="57062"/>
    <lineage>
        <taxon>Eukaryota</taxon>
        <taxon>Metazoa</taxon>
        <taxon>Ecdysozoa</taxon>
        <taxon>Arthropoda</taxon>
        <taxon>Hexapoda</taxon>
        <taxon>Insecta</taxon>
        <taxon>Pterygota</taxon>
        <taxon>Neoptera</taxon>
        <taxon>Endopterygota</taxon>
        <taxon>Coleoptera</taxon>
        <taxon>Polyphaga</taxon>
        <taxon>Cucujiformia</taxon>
        <taxon>Curculionidae</taxon>
        <taxon>Scolytinae</taxon>
        <taxon>Hypothenemus</taxon>
    </lineage>
</organism>
<evidence type="ECO:0000313" key="11">
    <source>
        <dbReference type="EMBL" id="KAL1516768.1"/>
    </source>
</evidence>
<comment type="subcellular location">
    <subcellularLocation>
        <location evidence="10">Mitochondrion inner membrane</location>
        <topology evidence="10">Peripheral membrane protein</topology>
        <orientation evidence="10">Matrix side</orientation>
    </subcellularLocation>
</comment>
<evidence type="ECO:0000256" key="7">
    <source>
        <dbReference type="ARBA" id="ARBA00022982"/>
    </source>
</evidence>
<evidence type="ECO:0000256" key="4">
    <source>
        <dbReference type="ARBA" id="ARBA00022660"/>
    </source>
</evidence>
<gene>
    <name evidence="11" type="ORF">ABEB36_000626</name>
</gene>
<dbReference type="Pfam" id="PF04800">
    <property type="entry name" value="NDUS4"/>
    <property type="match status" value="1"/>
</dbReference>
<dbReference type="InterPro" id="IPR006885">
    <property type="entry name" value="NADH_UbQ_FeS_4_mit-like"/>
</dbReference>
<accession>A0ABD1FFH6</accession>
<evidence type="ECO:0000256" key="3">
    <source>
        <dbReference type="ARBA" id="ARBA00022448"/>
    </source>
</evidence>
<keyword evidence="3 10" id="KW-0813">Transport</keyword>
<evidence type="ECO:0000256" key="2">
    <source>
        <dbReference type="ARBA" id="ARBA00015796"/>
    </source>
</evidence>
<comment type="similarity">
    <text evidence="1 10">Belongs to the complex I NDUFS4 subunit family.</text>
</comment>
<reference evidence="11 12" key="1">
    <citation type="submission" date="2024-05" db="EMBL/GenBank/DDBJ databases">
        <title>Genetic variation in Jamaican populations of the coffee berry borer (Hypothenemus hampei).</title>
        <authorList>
            <person name="Errbii M."/>
            <person name="Myrie A."/>
        </authorList>
    </citation>
    <scope>NUCLEOTIDE SEQUENCE [LARGE SCALE GENOMIC DNA]</scope>
    <source>
        <strain evidence="11">JA-Hopewell-2020-01-JO</strain>
        <tissue evidence="11">Whole body</tissue>
    </source>
</reference>
<proteinExistence type="inferred from homology"/>
<evidence type="ECO:0000256" key="10">
    <source>
        <dbReference type="RuleBase" id="RU367010"/>
    </source>
</evidence>
<dbReference type="PANTHER" id="PTHR12219">
    <property type="entry name" value="NADH-UBIQUINONE OXIDOREDUCTASE"/>
    <property type="match status" value="1"/>
</dbReference>
<dbReference type="Gene3D" id="3.30.160.190">
    <property type="entry name" value="atu1810 like domain"/>
    <property type="match status" value="1"/>
</dbReference>
<name>A0ABD1FFH6_HYPHA</name>
<dbReference type="InterPro" id="IPR038532">
    <property type="entry name" value="NDUFS4-like_sf"/>
</dbReference>
<keyword evidence="12" id="KW-1185">Reference proteome</keyword>
<evidence type="ECO:0000256" key="8">
    <source>
        <dbReference type="ARBA" id="ARBA00023128"/>
    </source>
</evidence>
<comment type="caution">
    <text evidence="11">The sequence shown here is derived from an EMBL/GenBank/DDBJ whole genome shotgun (WGS) entry which is preliminary data.</text>
</comment>
<evidence type="ECO:0000313" key="12">
    <source>
        <dbReference type="Proteomes" id="UP001566132"/>
    </source>
</evidence>
<protein>
    <recommendedName>
        <fullName evidence="2 10">NADH dehydrogenase [ubiquinone] iron-sulfur protein 4, mitochondrial</fullName>
    </recommendedName>
</protein>
<dbReference type="PANTHER" id="PTHR12219:SF8">
    <property type="entry name" value="NADH DEHYDROGENASE [UBIQUINONE] IRON-SULFUR PROTEIN 4, MITOCHONDRIAL"/>
    <property type="match status" value="1"/>
</dbReference>
<dbReference type="GO" id="GO:0005743">
    <property type="term" value="C:mitochondrial inner membrane"/>
    <property type="evidence" value="ECO:0007669"/>
    <property type="project" value="UniProtKB-SubCell"/>
</dbReference>
<keyword evidence="6 10" id="KW-0809">Transit peptide</keyword>
<keyword evidence="5 10" id="KW-0999">Mitochondrion inner membrane</keyword>
<evidence type="ECO:0000256" key="6">
    <source>
        <dbReference type="ARBA" id="ARBA00022946"/>
    </source>
</evidence>
<evidence type="ECO:0000256" key="5">
    <source>
        <dbReference type="ARBA" id="ARBA00022792"/>
    </source>
</evidence>
<keyword evidence="8 10" id="KW-0496">Mitochondrion</keyword>
<dbReference type="AlphaFoldDB" id="A0ABD1FFH6"/>
<comment type="function">
    <text evidence="10">Accessory subunit of the mitochondrial membrane respiratory chain NADH dehydrogenase (Complex I), that is believed not to be involved in catalysis. Complex I functions in the transfer of electrons from NADH to the respiratory chain. The immediate electron acceptor for the enzyme is believed to be ubiquinone.</text>
</comment>
<evidence type="ECO:0000256" key="1">
    <source>
        <dbReference type="ARBA" id="ARBA00005882"/>
    </source>
</evidence>
<sequence length="198" mass="23658">MALNKIFHKIITKFQCETKNFYSKKLSPCWPKDKQPDYECRDEKSLIDAKVQPQINIFETDEDRRKNLLRKCKIILRCPDDFSLISRRPLNVACTQRLARIHQPPKNVQQQGTMHLGHWLIDFDTSQRWENPLMGWCSSGDPLSNLQIRFATKDEAIEYCKKNKMKFWVETNKIKKKFNVRSYKDNFHHNKRIRASTK</sequence>
<evidence type="ECO:0000256" key="9">
    <source>
        <dbReference type="ARBA" id="ARBA00023136"/>
    </source>
</evidence>
<keyword evidence="9 10" id="KW-0472">Membrane</keyword>